<feature type="region of interest" description="Disordered" evidence="1">
    <location>
        <begin position="1738"/>
        <end position="1758"/>
    </location>
</feature>
<dbReference type="SUPFAM" id="SSF51126">
    <property type="entry name" value="Pectin lyase-like"/>
    <property type="match status" value="1"/>
</dbReference>
<dbReference type="InterPro" id="IPR010069">
    <property type="entry name" value="CdiA_FHA1_rpt"/>
</dbReference>
<keyword evidence="4" id="KW-1185">Reference proteome</keyword>
<dbReference type="InterPro" id="IPR011050">
    <property type="entry name" value="Pectin_lyase_fold/virulence"/>
</dbReference>
<organism evidence="3 4">
    <name type="scientific">Jeongeupia naejangsanensis</name>
    <dbReference type="NCBI Taxonomy" id="613195"/>
    <lineage>
        <taxon>Bacteria</taxon>
        <taxon>Pseudomonadati</taxon>
        <taxon>Pseudomonadota</taxon>
        <taxon>Betaproteobacteria</taxon>
        <taxon>Neisseriales</taxon>
        <taxon>Chitinibacteraceae</taxon>
        <taxon>Jeongeupia</taxon>
    </lineage>
</organism>
<proteinExistence type="predicted"/>
<evidence type="ECO:0000313" key="3">
    <source>
        <dbReference type="EMBL" id="MBM3114877.1"/>
    </source>
</evidence>
<dbReference type="InterPro" id="IPR025157">
    <property type="entry name" value="Hemagglutinin_rpt"/>
</dbReference>
<dbReference type="Gene3D" id="2.160.20.10">
    <property type="entry name" value="Single-stranded right-handed beta-helix, Pectin lyase-like"/>
    <property type="match status" value="1"/>
</dbReference>
<feature type="domain" description="Filamentous haemagglutinin FhaB/tRNA nuclease CdiA-like TPS" evidence="2">
    <location>
        <begin position="76"/>
        <end position="196"/>
    </location>
</feature>
<feature type="region of interest" description="Disordered" evidence="1">
    <location>
        <begin position="2691"/>
        <end position="2725"/>
    </location>
</feature>
<reference evidence="3 4" key="1">
    <citation type="submission" date="2021-01" db="EMBL/GenBank/DDBJ databases">
        <title>Draft Genome Sequence and Polyhydroxyalkanoate Biosynthetic Potential of Jeongeupia naejangsanensis Type Strain DSM 24253.</title>
        <authorList>
            <person name="Turrini P."/>
            <person name="Artuso I."/>
            <person name="Lugli G.A."/>
            <person name="Frangipani E."/>
            <person name="Ventura M."/>
            <person name="Visca P."/>
        </authorList>
    </citation>
    <scope>NUCLEOTIDE SEQUENCE [LARGE SCALE GENOMIC DNA]</scope>
    <source>
        <strain evidence="3 4">DSM 24253</strain>
    </source>
</reference>
<dbReference type="Pfam" id="PF13332">
    <property type="entry name" value="Fil_haemagg_2"/>
    <property type="match status" value="4"/>
</dbReference>
<dbReference type="SMART" id="SM00912">
    <property type="entry name" value="Haemagg_act"/>
    <property type="match status" value="1"/>
</dbReference>
<feature type="compositionally biased region" description="Low complexity" evidence="1">
    <location>
        <begin position="1738"/>
        <end position="1752"/>
    </location>
</feature>
<comment type="caution">
    <text evidence="3">The sequence shown here is derived from an EMBL/GenBank/DDBJ whole genome shotgun (WGS) entry which is preliminary data.</text>
</comment>
<dbReference type="Pfam" id="PF05860">
    <property type="entry name" value="TPS"/>
    <property type="match status" value="1"/>
</dbReference>
<dbReference type="EMBL" id="JAESND010000001">
    <property type="protein sequence ID" value="MBM3114877.1"/>
    <property type="molecule type" value="Genomic_DNA"/>
</dbReference>
<accession>A0ABS2BGX7</accession>
<dbReference type="InterPro" id="IPR012334">
    <property type="entry name" value="Pectin_lyas_fold"/>
</dbReference>
<dbReference type="RefSeq" id="WP_203536539.1">
    <property type="nucleotide sequence ID" value="NZ_JAESND010000001.1"/>
</dbReference>
<name>A0ABS2BGX7_9NEIS</name>
<evidence type="ECO:0000259" key="2">
    <source>
        <dbReference type="SMART" id="SM00912"/>
    </source>
</evidence>
<dbReference type="NCBIfam" id="TIGR01731">
    <property type="entry name" value="fil_hemag_20aa"/>
    <property type="match status" value="36"/>
</dbReference>
<dbReference type="NCBIfam" id="TIGR01901">
    <property type="entry name" value="adhes_NPXG"/>
    <property type="match status" value="1"/>
</dbReference>
<feature type="region of interest" description="Disordered" evidence="1">
    <location>
        <begin position="2446"/>
        <end position="2472"/>
    </location>
</feature>
<protein>
    <submittedName>
        <fullName evidence="3">Hemagglutinin repeat-containing protein</fullName>
    </submittedName>
</protein>
<evidence type="ECO:0000256" key="1">
    <source>
        <dbReference type="SAM" id="MobiDB-lite"/>
    </source>
</evidence>
<dbReference type="InterPro" id="IPR008638">
    <property type="entry name" value="FhaB/CdiA-like_TPS"/>
</dbReference>
<evidence type="ECO:0000313" key="4">
    <source>
        <dbReference type="Proteomes" id="UP000809431"/>
    </source>
</evidence>
<gene>
    <name evidence="3" type="ORF">JMJ54_03450</name>
</gene>
<feature type="compositionally biased region" description="Low complexity" evidence="1">
    <location>
        <begin position="2691"/>
        <end position="2710"/>
    </location>
</feature>
<sequence length="3478" mass="350162">MKKDTSKIMDQYRNSLSEADSIALATGIPGAPSMLRRVVLSFTLFCLASQPVLAAGPIVADGNAAPGQRPTVQTTANGLPIVNIAAPNGAGVSHNKYDQFNVEAKGAILNNAQGLTQTQLGGYVDGNANLAGGAARTILNEVTSGNPSALRGYLEVAGQRANVIVANPNGITCDGCGFINSNRATLTTGMPVFGGSGSLDAFRVTSGLITVGGAGFNGNNLDQVDLIARAVQINAGVYARQLNVIAGANRINYADMAVQALAADANAPGVSIDVAQLGGMYADKIRLVGTEAGVGVNSAGTLAANQDLQIDSAGRLTLGGKTNAATVAVNAQRDVVNSGQLYATQGLNVAVAGALTNTGVLASGQNLTAQVGSLTQQGTLAAGLSAEGQLQGAGALVVNSSGTVRLAGQTVSAGNMAVQAAAVDASGGTLQSAAALDVRATQGDLKFDNATVSAAGGLNANAGGTLGTRAATLSAQQIALAGQNVDNSGGKLIQTGAGTMQITAANTLTNQGGLIGSAGTLQLNAARIDNSQQGQLQADRLALTVGQLNNQSGSIRQMGTQNGSFAISGVLDNRNGSIATNATDLSLAAGQINNAGGQIVLAGNGQLSLAGPIDNSGGKLTSNGATRIDATTLVNNGGQISAQHQLVVGSQTLSNRSGTLIAGDALRIDNAGLLDASDGAIEAGNGLTLNSGTLTNNGKGRIAVLAGDGTVSADVVNNQGTLGGNGKLQVNAGQLNNSGTLTGVQALGIKADRFENSGKTATAGALTLNALDTSNGGVVQGEQVVINGASLTNAGGQLVQTGSTASNWMLSGLVDNRGGVISSAAQSQGLSSGQLDNTDGQIGLTGNGQMRISGATVNNTRGRLIQSGAGSLEVTANTDVVNQGGLIASAGQLQVQGATLDNSQQGQLQADRFALTVGQWNNQSGTLRQTGVQNGSFAISGLLDNRNGSIGSNAADLSLAASQINNAGGQIALAGTGKLSISGPLDNNGGKLVSNGDVAVNAATLNNVGGQIVAQRQLQVTTQSINNRAGSLASGDALAITNDGALDSTDGNIEAGNRLTLNTGSLNNGGRVVAVAGNATVTATGNIINTGTLGANGQLQLNGKQLNNSGTLTSMQDLGIAAETLSNSGTVVAAKQVTFNATQSVGNSGTVQAERLAITTPALSNSGGKFIQTGTINGAWTIASLLDNRNGSISSAAQDLALQSARILNGSGRIAHAGTGLLSLNGTLDNAAGQIGGNGAIRISTDQFGNVAGNVAAYRGLTVTAQNLNNTAGGVLTASDTVDLGVSGTLDNTGGTVEGGNGLSANAATLNNGANGRLVAVNGDSRISAGSQLNNAGLIGGNGNVTVTAPQLNNTGTISAGQLLDVSGNELGNRGGQLQGRSVAVRANGKLDNAGGKIDAANALSATAATIDNAGGRIGNSGGAQTTVSAGAGLNNSNGLIGGNGNTQISAATLTNTSGTLTSGADLGVTATTQLNNGGGTLFAVGNTSVSTPTFNNAGGVLNGRGDASISAGQTDNSGGRIATNRNITLTSAGFYGLGNINAGNDLTLNLQGDINLVAGMGWTANHDLTLNTNGNIDNRTRFGAVGTLSLNGANVYNRAGAELSGNDGLRISTGYLQNDGTLFGDRVELGAGSILNRNAIFGGDVTLRAGGIANTGNGNPDSSIIAAGRNLNLYTNDLTNTAGGDLYSLGNLNIAAQDGVGNAWRVLNQSSTIQGDGSVSIRAGELRNQWDSIAYSESTTSTTPVTKQSTTETKKDEGAFHSTTTTTTTTTTFTTTTDAGVTTSGRMGKILAGGQMTLAGGNVINDASVIAAGGNASVDQNLLQNVGYQAYHRVTETKSGTVSSIEEWWAGGNGSGGSGGNGINPSSSAFGPITTVIEDVLLPGISASFTAGGSISGNAGTIRNITTGLHTPAVVGSTINANGVARFDATAVNAGGGQAVAIAAPTALTGQGPTAQGAVGGQALNLPNVGSDAAVALNGQATMTQGRVVGVGLRGDPVGTGYQLPTSGLYRVNPQPGQKYLIETDPRFTQYGQFISSDYMLGRLNIDPAATHKRLGDAFYENKLITDQIAQLTGRRFLDGYTDQQTEYRALMDAGAAYAQQFGIVPGISLSGDQLASLTRDMVWLETRIVDGQSVLVPVVYLAGVEQNVMQSGQAMLSAGSIDLRTGTLTNSGVIQSQTSTKIAATQISNLGGSITSAGSIDLAATGDLLNQSGLISGNAVKLVAGNDLTNLTIAGMQMGTIQAGDSLVMGAGRDLSVLGGKLDVTGDARLQAGRDLNIGTASETTVTAVYGTAIGNGWYKQDGAKGTITETVHQGSQINIGGSLSMTAANDATVTGSQIKAGENLALVAGNNVTIKASVDTSDLQQGYDRGNKKLNHTETGEQLTGSKLSAGENIVIGAGQADGKTGNLNVTSSTVRSDEGKITLAATGDVNIGAQTQTVTETTDSYNKSKGFLGSSEERKHDSETVTQSVGSTISGDSIKITSGNNLSIAGSNVVATNDIALQAKNDITITAVADTHSIEHVDETRNSGMFSSNNGVTFGSQSIANGMAQNSVVFKGSMVGSTDGNVSITAGGDARIIGSELFAGKDLDLSGQNVLITAAESSDSFSQWQKVSQSGLSIGVVSPILAALMAAKDNLQQAGETDDSRLKAVKVAQAGMNAWQAYSASDSATGSGAGKAPEASVQFRISYGASQSESESQGSTTTNQGSKLTAGGNLNISATGKDGEAGTGNLNVIGSQLNGNNVTLYANNDVNIVSAVDTQQHTSSNSSSGWDVGVGFSVGQTTGWVISASGYMARGETAGDGNTHIQSKVVAGDTLTVISGRDTTVSGGTLKGNTVVADVGRDLTMTSQQNDEHYSSKQESASAGVSFTFGYSAGNGTSANASYSQSTIDSAYRSVQEQTGIYAGSGGFDVIVGNHTQLNGAVIASTAGKDKNSLDTGTLGWGNLHNEAEYDAKSISIGVGTSGGSITGMAQGDKSSGDTKAAVADGSITIRNKDAQQQDVASLSRDTENANGAIDKIFNLKKVQDQQEIAAGMAQLAAIPAAQVSKWIGDTFSDTDPAKYAAHAALGAAFAVLTGGNVSSGALGGMLGEALPQLLANAFEKNADGSVKNPALFSAATQVLAALTASGLGMDVGTAGATAKNAVENNYLNHQDSTNRSKIERQLAKGDLKPEERAKLESQLQALNFKDLMSDAALLSACQGDKAASEGCGAQREKAKAALQSFASYRTYSETPESIWSEAGQVKELLQATTKEAQEAAKLQQLKAQFLQDYWGLSETAAKNTVKALELGSITLNSLVALAADAKINGTNTSPAAPKAKPTMSPVDGEMVGNAQSVSSVPSAKTSTGILGIAAQWKDPNVKANQFEIKMEGKVYKADSSMDPNGVPVFNGASSQQIRDFAWNLMQSIGAKDFPVAVNQGGVTRYTFKDPETGASITLRDFSSSANSTGAKWTIDINKHPDFSTSGGKISKAELKFR</sequence>
<dbReference type="Proteomes" id="UP000809431">
    <property type="component" value="Unassembled WGS sequence"/>
</dbReference>